<dbReference type="Gene3D" id="1.10.287.130">
    <property type="match status" value="1"/>
</dbReference>
<evidence type="ECO:0000256" key="4">
    <source>
        <dbReference type="ARBA" id="ARBA00022679"/>
    </source>
</evidence>
<feature type="transmembrane region" description="Helical" evidence="9">
    <location>
        <begin position="47"/>
        <end position="66"/>
    </location>
</feature>
<evidence type="ECO:0000313" key="12">
    <source>
        <dbReference type="Proteomes" id="UP000012040"/>
    </source>
</evidence>
<dbReference type="GO" id="GO:0005524">
    <property type="term" value="F:ATP binding"/>
    <property type="evidence" value="ECO:0007669"/>
    <property type="project" value="UniProtKB-KW"/>
</dbReference>
<evidence type="ECO:0000256" key="3">
    <source>
        <dbReference type="ARBA" id="ARBA00022553"/>
    </source>
</evidence>
<dbReference type="Proteomes" id="UP000012040">
    <property type="component" value="Chromosome"/>
</dbReference>
<dbReference type="InterPro" id="IPR003594">
    <property type="entry name" value="HATPase_dom"/>
</dbReference>
<dbReference type="RefSeq" id="WP_015470193.1">
    <property type="nucleotide sequence ID" value="NC_020813.1"/>
</dbReference>
<evidence type="ECO:0000256" key="6">
    <source>
        <dbReference type="ARBA" id="ARBA00022777"/>
    </source>
</evidence>
<dbReference type="InterPro" id="IPR003661">
    <property type="entry name" value="HisK_dim/P_dom"/>
</dbReference>
<dbReference type="PRINTS" id="PR00344">
    <property type="entry name" value="BCTRLSENSOR"/>
</dbReference>
<feature type="transmembrane region" description="Helical" evidence="9">
    <location>
        <begin position="135"/>
        <end position="151"/>
    </location>
</feature>
<dbReference type="OrthoDB" id="5288469at2"/>
<keyword evidence="5" id="KW-0547">Nucleotide-binding</keyword>
<reference evidence="11 12" key="1">
    <citation type="journal article" date="2013" name="ISME J.">
        <title>By their genes ye shall know them: genomic signatures of predatory bacteria.</title>
        <authorList>
            <person name="Pasternak Z."/>
            <person name="Pietrokovski S."/>
            <person name="Rotem O."/>
            <person name="Gophna U."/>
            <person name="Lurie-Weinberger M.N."/>
            <person name="Jurkevitch E."/>
        </authorList>
    </citation>
    <scope>NUCLEOTIDE SEQUENCE [LARGE SCALE GENOMIC DNA]</scope>
    <source>
        <strain evidence="11 12">JSS</strain>
    </source>
</reference>
<keyword evidence="12" id="KW-1185">Reference proteome</keyword>
<dbReference type="AlphaFoldDB" id="M4V906"/>
<dbReference type="SUPFAM" id="SSF55874">
    <property type="entry name" value="ATPase domain of HSP90 chaperone/DNA topoisomerase II/histidine kinase"/>
    <property type="match status" value="1"/>
</dbReference>
<dbReference type="GO" id="GO:0000155">
    <property type="term" value="F:phosphorelay sensor kinase activity"/>
    <property type="evidence" value="ECO:0007669"/>
    <property type="project" value="InterPro"/>
</dbReference>
<accession>M4V906</accession>
<dbReference type="InterPro" id="IPR004358">
    <property type="entry name" value="Sig_transdc_His_kin-like_C"/>
</dbReference>
<dbReference type="STRING" id="1184267.A11Q_1487"/>
<feature type="domain" description="Histidine kinase" evidence="10">
    <location>
        <begin position="327"/>
        <end position="543"/>
    </location>
</feature>
<feature type="transmembrane region" description="Helical" evidence="9">
    <location>
        <begin position="78"/>
        <end position="97"/>
    </location>
</feature>
<dbReference type="Pfam" id="PF02518">
    <property type="entry name" value="HATPase_c"/>
    <property type="match status" value="1"/>
</dbReference>
<dbReference type="SMART" id="SM00387">
    <property type="entry name" value="HATPase_c"/>
    <property type="match status" value="1"/>
</dbReference>
<dbReference type="PATRIC" id="fig|1184267.3.peg.1503"/>
<dbReference type="HOGENOM" id="CLU_494065_0_0_7"/>
<dbReference type="Gene3D" id="3.30.565.10">
    <property type="entry name" value="Histidine kinase-like ATPase, C-terminal domain"/>
    <property type="match status" value="1"/>
</dbReference>
<dbReference type="EC" id="2.7.13.3" evidence="2"/>
<dbReference type="InterPro" id="IPR005467">
    <property type="entry name" value="His_kinase_dom"/>
</dbReference>
<dbReference type="InterPro" id="IPR036890">
    <property type="entry name" value="HATPase_C_sf"/>
</dbReference>
<proteinExistence type="predicted"/>
<evidence type="ECO:0000256" key="7">
    <source>
        <dbReference type="ARBA" id="ARBA00022840"/>
    </source>
</evidence>
<evidence type="ECO:0000256" key="1">
    <source>
        <dbReference type="ARBA" id="ARBA00000085"/>
    </source>
</evidence>
<evidence type="ECO:0000256" key="5">
    <source>
        <dbReference type="ARBA" id="ARBA00022741"/>
    </source>
</evidence>
<dbReference type="PANTHER" id="PTHR43065:SF10">
    <property type="entry name" value="PEROXIDE STRESS-ACTIVATED HISTIDINE KINASE MAK3"/>
    <property type="match status" value="1"/>
</dbReference>
<organism evidence="11 12">
    <name type="scientific">Pseudobdellovibrio exovorus JSS</name>
    <dbReference type="NCBI Taxonomy" id="1184267"/>
    <lineage>
        <taxon>Bacteria</taxon>
        <taxon>Pseudomonadati</taxon>
        <taxon>Bdellovibrionota</taxon>
        <taxon>Bdellovibrionia</taxon>
        <taxon>Bdellovibrionales</taxon>
        <taxon>Pseudobdellovibrionaceae</taxon>
        <taxon>Pseudobdellovibrio</taxon>
    </lineage>
</organism>
<dbReference type="SMART" id="SM00388">
    <property type="entry name" value="HisKA"/>
    <property type="match status" value="1"/>
</dbReference>
<feature type="transmembrane region" description="Helical" evidence="9">
    <location>
        <begin position="21"/>
        <end position="41"/>
    </location>
</feature>
<dbReference type="EMBL" id="CP003537">
    <property type="protein sequence ID" value="AGH95703.1"/>
    <property type="molecule type" value="Genomic_DNA"/>
</dbReference>
<protein>
    <recommendedName>
        <fullName evidence="2">histidine kinase</fullName>
        <ecNumber evidence="2">2.7.13.3</ecNumber>
    </recommendedName>
</protein>
<dbReference type="KEGG" id="bex:A11Q_1487"/>
<dbReference type="Gene3D" id="3.30.450.20">
    <property type="entry name" value="PAS domain"/>
    <property type="match status" value="1"/>
</dbReference>
<keyword evidence="9" id="KW-1133">Transmembrane helix</keyword>
<dbReference type="Pfam" id="PF00512">
    <property type="entry name" value="HisKA"/>
    <property type="match status" value="1"/>
</dbReference>
<dbReference type="PANTHER" id="PTHR43065">
    <property type="entry name" value="SENSOR HISTIDINE KINASE"/>
    <property type="match status" value="1"/>
</dbReference>
<gene>
    <name evidence="11" type="ORF">A11Q_1487</name>
</gene>
<keyword evidence="9" id="KW-0472">Membrane</keyword>
<dbReference type="SUPFAM" id="SSF47384">
    <property type="entry name" value="Homodimeric domain of signal transducing histidine kinase"/>
    <property type="match status" value="1"/>
</dbReference>
<keyword evidence="3" id="KW-0597">Phosphoprotein</keyword>
<keyword evidence="7" id="KW-0067">ATP-binding</keyword>
<sequence length="551" mass="62157">MTLFLQEHLQERLRSELEETTVRSAIASIALIVIYQVSAVSFLGFNLYHIAISTALILSYVCRLALKKLSNLSNKEWLFVHLIVIMSHSTFWSLTLLEIATMDLVSPELHIVTYLVFAGLIAAASYTLSISKYDFFAFVLPILGTQIVVIFQSFDYLTLKISSVLMILLFFNFLIHQRRRMEKSWIEQRTKNFEMQNIVDAVPGGLSVLKGYNYHLVNKYMRQATPANVQLIGNPIGSAWNDNPQFTSRIREFISSKERRLQYETELSAMGEVRTYLVTAVKSFNDETIISIIDIEEVKQIEREMNAQKIKLQQSAKMAALGEMASGLAHEINNPVAIISGRAQQLILATKKEMATKEVLLKGLLDINTTAERINRIVKGLRSFAHDTTNEPLLPHPLKDIVEDTLTFCEAKLRNNGIDLSYSIPDNLEILCVPTQISQVILNALNNSHDAIAHEETNKWIRITAEQKEDSIRISITDSGKGIIPDIRDKLMQPFFTTKEVGKGTGLGLSISKGIINAHKGQIFFNYDNTENTELVIVLPLPQQQNLNSIS</sequence>
<dbReference type="CDD" id="cd00082">
    <property type="entry name" value="HisKA"/>
    <property type="match status" value="1"/>
</dbReference>
<dbReference type="eggNOG" id="COG4191">
    <property type="taxonomic scope" value="Bacteria"/>
</dbReference>
<dbReference type="PROSITE" id="PS50109">
    <property type="entry name" value="HIS_KIN"/>
    <property type="match status" value="1"/>
</dbReference>
<keyword evidence="9" id="KW-0812">Transmembrane</keyword>
<evidence type="ECO:0000256" key="9">
    <source>
        <dbReference type="SAM" id="Phobius"/>
    </source>
</evidence>
<keyword evidence="6 11" id="KW-0418">Kinase</keyword>
<evidence type="ECO:0000256" key="2">
    <source>
        <dbReference type="ARBA" id="ARBA00012438"/>
    </source>
</evidence>
<dbReference type="InterPro" id="IPR036097">
    <property type="entry name" value="HisK_dim/P_sf"/>
</dbReference>
<evidence type="ECO:0000313" key="11">
    <source>
        <dbReference type="EMBL" id="AGH95703.1"/>
    </source>
</evidence>
<keyword evidence="8" id="KW-0902">Two-component regulatory system</keyword>
<evidence type="ECO:0000259" key="10">
    <source>
        <dbReference type="PROSITE" id="PS50109"/>
    </source>
</evidence>
<comment type="catalytic activity">
    <reaction evidence="1">
        <text>ATP + protein L-histidine = ADP + protein N-phospho-L-histidine.</text>
        <dbReference type="EC" id="2.7.13.3"/>
    </reaction>
</comment>
<feature type="transmembrane region" description="Helical" evidence="9">
    <location>
        <begin position="109"/>
        <end position="128"/>
    </location>
</feature>
<name>M4V906_9BACT</name>
<keyword evidence="4" id="KW-0808">Transferase</keyword>
<evidence type="ECO:0000256" key="8">
    <source>
        <dbReference type="ARBA" id="ARBA00023012"/>
    </source>
</evidence>
<feature type="transmembrane region" description="Helical" evidence="9">
    <location>
        <begin position="157"/>
        <end position="175"/>
    </location>
</feature>